<feature type="transmembrane region" description="Helical" evidence="1">
    <location>
        <begin position="106"/>
        <end position="129"/>
    </location>
</feature>
<feature type="transmembrane region" description="Helical" evidence="1">
    <location>
        <begin position="176"/>
        <end position="196"/>
    </location>
</feature>
<evidence type="ECO:0000313" key="3">
    <source>
        <dbReference type="Proteomes" id="UP000320722"/>
    </source>
</evidence>
<reference evidence="2 3" key="1">
    <citation type="submission" date="2019-02" db="EMBL/GenBank/DDBJ databases">
        <title>Deep-cultivation of Planctomycetes and their phenomic and genomic characterization uncovers novel biology.</title>
        <authorList>
            <person name="Wiegand S."/>
            <person name="Jogler M."/>
            <person name="Boedeker C."/>
            <person name="Pinto D."/>
            <person name="Vollmers J."/>
            <person name="Rivas-Marin E."/>
            <person name="Kohn T."/>
            <person name="Peeters S.H."/>
            <person name="Heuer A."/>
            <person name="Rast P."/>
            <person name="Oberbeckmann S."/>
            <person name="Bunk B."/>
            <person name="Jeske O."/>
            <person name="Meyerdierks A."/>
            <person name="Storesund J.E."/>
            <person name="Kallscheuer N."/>
            <person name="Luecker S."/>
            <person name="Lage O.M."/>
            <person name="Pohl T."/>
            <person name="Merkel B.J."/>
            <person name="Hornburger P."/>
            <person name="Mueller R.-W."/>
            <person name="Bruemmer F."/>
            <person name="Labrenz M."/>
            <person name="Spormann A.M."/>
            <person name="Op den Camp H."/>
            <person name="Overmann J."/>
            <person name="Amann R."/>
            <person name="Jetten M.S.M."/>
            <person name="Mascher T."/>
            <person name="Medema M.H."/>
            <person name="Devos D.P."/>
            <person name="Kaster A.-K."/>
            <person name="Ovreas L."/>
            <person name="Rohde M."/>
            <person name="Galperin M.Y."/>
            <person name="Jogler C."/>
        </authorList>
    </citation>
    <scope>NUCLEOTIDE SEQUENCE [LARGE SCALE GENOMIC DNA]</scope>
    <source>
        <strain evidence="2 3">V6</strain>
    </source>
</reference>
<dbReference type="Proteomes" id="UP000320722">
    <property type="component" value="Chromosome"/>
</dbReference>
<dbReference type="RefSeq" id="WP_197999397.1">
    <property type="nucleotide sequence ID" value="NZ_CP036347.1"/>
</dbReference>
<feature type="transmembrane region" description="Helical" evidence="1">
    <location>
        <begin position="77"/>
        <end position="94"/>
    </location>
</feature>
<feature type="transmembrane region" description="Helical" evidence="1">
    <location>
        <begin position="231"/>
        <end position="248"/>
    </location>
</feature>
<protein>
    <submittedName>
        <fullName evidence="2">Uncharacterized protein</fullName>
    </submittedName>
</protein>
<dbReference type="AlphaFoldDB" id="A0A517WGH9"/>
<name>A0A517WGH9_9PLAN</name>
<feature type="transmembrane region" description="Helical" evidence="1">
    <location>
        <begin position="150"/>
        <end position="170"/>
    </location>
</feature>
<feature type="transmembrane region" description="Helical" evidence="1">
    <location>
        <begin position="260"/>
        <end position="283"/>
    </location>
</feature>
<proteinExistence type="predicted"/>
<feature type="transmembrane region" description="Helical" evidence="1">
    <location>
        <begin position="6"/>
        <end position="24"/>
    </location>
</feature>
<accession>A0A517WGH9</accession>
<keyword evidence="1" id="KW-0812">Transmembrane</keyword>
<evidence type="ECO:0000256" key="1">
    <source>
        <dbReference type="SAM" id="Phobius"/>
    </source>
</evidence>
<sequence>MKQSTLIWTILMVAGGGFLLFQTIDKKSGRVYVRDVPVEAKSSVEGAEQAVEWTKEQVVPEAEKDQPGVRLGLSRTIGLWVAAFCTLAIFSFLYGDNPVYKFTESVFVGVSAGYAMVVAFWSEIIPNLFGKLFPVEAKDIFFLDIKDNEMNANLWYLIPLAMSVLLLLRLSPKGSWLARWPLAFFIGATAGIRLISYLEADFVGQLQNTIMPFVVFGADGSWQIVESLKNTIIIVGVVSCMVYFFFSIEHEGYVKYVSRLGVWFLMVTFGASFAYTVMGRIALLSGRLDFLFHNWLGIGL</sequence>
<gene>
    <name evidence="2" type="ORF">V6x_40950</name>
</gene>
<organism evidence="2 3">
    <name type="scientific">Gimesia chilikensis</name>
    <dbReference type="NCBI Taxonomy" id="2605989"/>
    <lineage>
        <taxon>Bacteria</taxon>
        <taxon>Pseudomonadati</taxon>
        <taxon>Planctomycetota</taxon>
        <taxon>Planctomycetia</taxon>
        <taxon>Planctomycetales</taxon>
        <taxon>Planctomycetaceae</taxon>
        <taxon>Gimesia</taxon>
    </lineage>
</organism>
<dbReference type="EMBL" id="CP036347">
    <property type="protein sequence ID" value="QDU04368.1"/>
    <property type="molecule type" value="Genomic_DNA"/>
</dbReference>
<keyword evidence="1" id="KW-0472">Membrane</keyword>
<keyword evidence="1" id="KW-1133">Transmembrane helix</keyword>
<evidence type="ECO:0000313" key="2">
    <source>
        <dbReference type="EMBL" id="QDU04368.1"/>
    </source>
</evidence>